<keyword evidence="1" id="KW-0812">Transmembrane</keyword>
<name>A0A6N6N728_9BACT</name>
<comment type="caution">
    <text evidence="3">The sequence shown here is derived from an EMBL/GenBank/DDBJ whole genome shotgun (WGS) entry which is preliminary data.</text>
</comment>
<dbReference type="AlphaFoldDB" id="A0A6N6N728"/>
<feature type="signal peptide" evidence="2">
    <location>
        <begin position="1"/>
        <end position="36"/>
    </location>
</feature>
<gene>
    <name evidence="3" type="ORF">F8A88_01125</name>
</gene>
<feature type="chain" id="PRO_5026985398" evidence="2">
    <location>
        <begin position="37"/>
        <end position="231"/>
    </location>
</feature>
<evidence type="ECO:0000256" key="1">
    <source>
        <dbReference type="SAM" id="Phobius"/>
    </source>
</evidence>
<reference evidence="3 4" key="1">
    <citation type="journal article" date="2017" name="Int. J. Syst. Evol. Microbiol.">
        <title>Desulfovibrio senegalensis sp. nov., a mesophilic sulfate reducer isolated from marine sediment.</title>
        <authorList>
            <person name="Thioye A."/>
            <person name="Gam Z.B.A."/>
            <person name="Mbengue M."/>
            <person name="Cayol J.L."/>
            <person name="Joseph-Bartoli M."/>
            <person name="Toure-Kane C."/>
            <person name="Labat M."/>
        </authorList>
    </citation>
    <scope>NUCLEOTIDE SEQUENCE [LARGE SCALE GENOMIC DNA]</scope>
    <source>
        <strain evidence="3 4">DSM 101509</strain>
    </source>
</reference>
<keyword evidence="2" id="KW-0732">Signal</keyword>
<evidence type="ECO:0000256" key="2">
    <source>
        <dbReference type="SAM" id="SignalP"/>
    </source>
</evidence>
<proteinExistence type="predicted"/>
<dbReference type="EMBL" id="WAIE01000001">
    <property type="protein sequence ID" value="KAB1442907.1"/>
    <property type="molecule type" value="Genomic_DNA"/>
</dbReference>
<protein>
    <submittedName>
        <fullName evidence="3">Uncharacterized protein</fullName>
    </submittedName>
</protein>
<accession>A0A6N6N728</accession>
<dbReference type="Proteomes" id="UP000438699">
    <property type="component" value="Unassembled WGS sequence"/>
</dbReference>
<evidence type="ECO:0000313" key="3">
    <source>
        <dbReference type="EMBL" id="KAB1442907.1"/>
    </source>
</evidence>
<feature type="transmembrane region" description="Helical" evidence="1">
    <location>
        <begin position="213"/>
        <end position="229"/>
    </location>
</feature>
<organism evidence="3 4">
    <name type="scientific">Pseudodesulfovibrio senegalensis</name>
    <dbReference type="NCBI Taxonomy" id="1721087"/>
    <lineage>
        <taxon>Bacteria</taxon>
        <taxon>Pseudomonadati</taxon>
        <taxon>Thermodesulfobacteriota</taxon>
        <taxon>Desulfovibrionia</taxon>
        <taxon>Desulfovibrionales</taxon>
        <taxon>Desulfovibrionaceae</taxon>
    </lineage>
</organism>
<keyword evidence="1" id="KW-1133">Transmembrane helix</keyword>
<keyword evidence="1" id="KW-0472">Membrane</keyword>
<evidence type="ECO:0000313" key="4">
    <source>
        <dbReference type="Proteomes" id="UP000438699"/>
    </source>
</evidence>
<dbReference type="RefSeq" id="WP_151149097.1">
    <property type="nucleotide sequence ID" value="NZ_WAIE01000001.1"/>
</dbReference>
<sequence length="231" mass="25471">MFAKRTNSFSGASRALLSLMLPLVVGAVLCAFPARADTSFSHDRPSYTLTLPGKWQEMPPVLVGDVGALAGTLDGQECVAVYGQPQVEKSMVVMVFASRRTARSRAAMQARCDDVRREHERFLLEHAPPGAKRHTSSRYDEARSLYSLRTQMGPAEVNRYLFFTAQGELHVVAFGPDSPLMSRVRQAVRGMSVGRGESGFSIPDLPFDLPGGVWPWLLIVGIAVFFWVGRR</sequence>
<keyword evidence="4" id="KW-1185">Reference proteome</keyword>